<keyword evidence="2" id="KW-0081">Bacteriolytic enzyme</keyword>
<sequence>MLYDIKELNENDYKKECTRLLIAFENLNYKQENAIHIAKNVTIGYGLDLKTGSNPKLLLEGYLPDDSKKLKIGDEELTFYEIIEKYRANKTGFTDPKIVKGYLQNRVFNFSLTQEQAQKVLERTFDSYKKYVSQYISNSLLRYSQEKASLVSLHYHGRFNNIKNSVRNSIIKNSRFLSWFILRYKTNINTYVGYIARSVDEADIYLSNPNINKISLIFDIFSHLIRKESIGYRKYKYNESIKSYASHNKKDILLKLALWYENDLDFIRFNSANKVNNISKANKSICRQVNSGIDELKKLESWDYDIAMLYLTLQGYKFIEARLHFLDSPKDLQKQYQQAFEVLESICKSNNSRDKNKNKEITEKLQPHLEHSHIKAYIEYYHFLYIQRKFELAAQEKNLKKFKKHLYKAQNLIDQLLIDNTQHIYLFTKMKKHKANIMNLIWHIELKEIGRQLEDPFNIELKDNAENKGAYDILSKSNKLYKHIESMLKTNTNPYLKNPKNT</sequence>
<dbReference type="Proteomes" id="UP000029857">
    <property type="component" value="Unassembled WGS sequence"/>
</dbReference>
<comment type="caution">
    <text evidence="3">The sequence shown here is derived from an EMBL/GenBank/DDBJ whole genome shotgun (WGS) entry which is preliminary data.</text>
</comment>
<dbReference type="InterPro" id="IPR023347">
    <property type="entry name" value="Lysozyme_dom_sf"/>
</dbReference>
<accession>A0A4U8U7P0</accession>
<dbReference type="GO" id="GO:0031640">
    <property type="term" value="P:killing of cells of another organism"/>
    <property type="evidence" value="ECO:0007669"/>
    <property type="project" value="UniProtKB-KW"/>
</dbReference>
<dbReference type="AlphaFoldDB" id="A0A4U8U7P0"/>
<dbReference type="RefSeq" id="WP_034562559.1">
    <property type="nucleotide sequence ID" value="NZ_CAMCCI010000013.1"/>
</dbReference>
<evidence type="ECO:0000256" key="1">
    <source>
        <dbReference type="ARBA" id="ARBA00022529"/>
    </source>
</evidence>
<name>A0A4U8U7P0_9HELI</name>
<reference evidence="3 4" key="1">
    <citation type="journal article" date="2014" name="Genome Announc.">
        <title>Draft genome sequences of eight enterohepatic helicobacter species isolated from both laboratory and wild rodents.</title>
        <authorList>
            <person name="Sheh A."/>
            <person name="Shen Z."/>
            <person name="Fox J.G."/>
        </authorList>
    </citation>
    <scope>NUCLEOTIDE SEQUENCE [LARGE SCALE GENOMIC DNA]</scope>
    <source>
        <strain evidence="3 4">ATCC 49320</strain>
    </source>
</reference>
<dbReference type="EMBL" id="JRPJ02000030">
    <property type="protein sequence ID" value="TLE09420.1"/>
    <property type="molecule type" value="Genomic_DNA"/>
</dbReference>
<gene>
    <name evidence="3" type="ORF">LS79_007890</name>
</gene>
<proteinExistence type="predicted"/>
<dbReference type="Gene3D" id="1.10.530.40">
    <property type="match status" value="1"/>
</dbReference>
<evidence type="ECO:0000313" key="3">
    <source>
        <dbReference type="EMBL" id="TLE09420.1"/>
    </source>
</evidence>
<evidence type="ECO:0000313" key="4">
    <source>
        <dbReference type="Proteomes" id="UP000029857"/>
    </source>
</evidence>
<protein>
    <submittedName>
        <fullName evidence="3">Uncharacterized protein</fullName>
    </submittedName>
</protein>
<evidence type="ECO:0000256" key="2">
    <source>
        <dbReference type="ARBA" id="ARBA00022638"/>
    </source>
</evidence>
<keyword evidence="1" id="KW-0929">Antimicrobial</keyword>
<dbReference type="GO" id="GO:0042742">
    <property type="term" value="P:defense response to bacterium"/>
    <property type="evidence" value="ECO:0007669"/>
    <property type="project" value="UniProtKB-KW"/>
</dbReference>
<dbReference type="GO" id="GO:0003796">
    <property type="term" value="F:lysozyme activity"/>
    <property type="evidence" value="ECO:0007669"/>
    <property type="project" value="InterPro"/>
</dbReference>
<organism evidence="3 4">
    <name type="scientific">Helicobacter bilis</name>
    <dbReference type="NCBI Taxonomy" id="37372"/>
    <lineage>
        <taxon>Bacteria</taxon>
        <taxon>Pseudomonadati</taxon>
        <taxon>Campylobacterota</taxon>
        <taxon>Epsilonproteobacteria</taxon>
        <taxon>Campylobacterales</taxon>
        <taxon>Helicobacteraceae</taxon>
        <taxon>Helicobacter</taxon>
    </lineage>
</organism>